<keyword evidence="5" id="KW-1185">Reference proteome</keyword>
<evidence type="ECO:0000313" key="4">
    <source>
        <dbReference type="Proteomes" id="UP000237881"/>
    </source>
</evidence>
<dbReference type="KEGG" id="rry:C1O28_11060"/>
<organism evidence="2 4">
    <name type="scientific">Rathayibacter rathayi</name>
    <name type="common">Corynebacterium rathayi</name>
    <dbReference type="NCBI Taxonomy" id="33887"/>
    <lineage>
        <taxon>Bacteria</taxon>
        <taxon>Bacillati</taxon>
        <taxon>Actinomycetota</taxon>
        <taxon>Actinomycetes</taxon>
        <taxon>Micrococcales</taxon>
        <taxon>Microbacteriaceae</taxon>
        <taxon>Rathayibacter</taxon>
    </lineage>
</organism>
<name>A0ABD6W5S2_RATRA</name>
<dbReference type="Proteomes" id="UP000239698">
    <property type="component" value="Unassembled WGS sequence"/>
</dbReference>
<feature type="transmembrane region" description="Helical" evidence="1">
    <location>
        <begin position="101"/>
        <end position="119"/>
    </location>
</feature>
<sequence length="120" mass="12156">MPFRPLVGIARISVGAAALAVIGYADGLSIAAGDPSPFDYFGSFTNQTGLLASAVLVVAGSIALTRRPNPSSLGYLRGAVTAYLIIVAVIDNTLVPGTGSAPPWVSALLHGVLPVLVLLD</sequence>
<keyword evidence="1" id="KW-0812">Transmembrane</keyword>
<accession>A0ABD6W5S2</accession>
<dbReference type="EMBL" id="PSVT01000053">
    <property type="protein sequence ID" value="PPH72260.1"/>
    <property type="molecule type" value="Genomic_DNA"/>
</dbReference>
<evidence type="ECO:0000313" key="2">
    <source>
        <dbReference type="EMBL" id="PPF09637.1"/>
    </source>
</evidence>
<keyword evidence="1" id="KW-0472">Membrane</keyword>
<proteinExistence type="predicted"/>
<evidence type="ECO:0000313" key="5">
    <source>
        <dbReference type="Proteomes" id="UP000239698"/>
    </source>
</evidence>
<reference evidence="4 5" key="1">
    <citation type="submission" date="2018-02" db="EMBL/GenBank/DDBJ databases">
        <title>Bacteriophage NCPPB3778 and a type I-E CRISPR drive the evolution of the US Biological Select Agent, Rathayibacter toxicus.</title>
        <authorList>
            <person name="Davis E.W.II."/>
            <person name="Tabima J.F."/>
            <person name="Weisberg A.J."/>
            <person name="Lopes L.D."/>
            <person name="Wiseman M.S."/>
            <person name="Wiseman M.S."/>
            <person name="Pupko T."/>
            <person name="Belcher M.S."/>
            <person name="Sechler A.J."/>
            <person name="Tancos M.A."/>
            <person name="Schroeder B.K."/>
            <person name="Murray T.D."/>
            <person name="Luster D.G."/>
            <person name="Schneider W.L."/>
            <person name="Rogers E."/>
            <person name="Andreote F.D."/>
            <person name="Grunwald N.J."/>
            <person name="Putnam M.L."/>
            <person name="Chang J.H."/>
        </authorList>
    </citation>
    <scope>NUCLEOTIDE SEQUENCE [LARGE SCALE GENOMIC DNA]</scope>
    <source>
        <strain evidence="3 5">AY1D6</strain>
        <strain evidence="2 4">AY1I9</strain>
    </source>
</reference>
<evidence type="ECO:0008006" key="6">
    <source>
        <dbReference type="Google" id="ProtNLM"/>
    </source>
</evidence>
<comment type="caution">
    <text evidence="2">The sequence shown here is derived from an EMBL/GenBank/DDBJ whole genome shotgun (WGS) entry which is preliminary data.</text>
</comment>
<feature type="transmembrane region" description="Helical" evidence="1">
    <location>
        <begin position="44"/>
        <end position="64"/>
    </location>
</feature>
<dbReference type="Proteomes" id="UP000237881">
    <property type="component" value="Unassembled WGS sequence"/>
</dbReference>
<feature type="transmembrane region" description="Helical" evidence="1">
    <location>
        <begin position="12"/>
        <end position="32"/>
    </location>
</feature>
<gene>
    <name evidence="2" type="ORF">C5C04_14515</name>
    <name evidence="3" type="ORF">C5C40_14735</name>
</gene>
<dbReference type="EMBL" id="PSUL01000065">
    <property type="protein sequence ID" value="PPF09637.1"/>
    <property type="molecule type" value="Genomic_DNA"/>
</dbReference>
<evidence type="ECO:0000313" key="3">
    <source>
        <dbReference type="EMBL" id="PPH72260.1"/>
    </source>
</evidence>
<evidence type="ECO:0000256" key="1">
    <source>
        <dbReference type="SAM" id="Phobius"/>
    </source>
</evidence>
<feature type="transmembrane region" description="Helical" evidence="1">
    <location>
        <begin position="76"/>
        <end position="95"/>
    </location>
</feature>
<protein>
    <recommendedName>
        <fullName evidence="6">DUF4345 domain-containing protein</fullName>
    </recommendedName>
</protein>
<keyword evidence="1" id="KW-1133">Transmembrane helix</keyword>
<dbReference type="AlphaFoldDB" id="A0ABD6W5S2"/>